<evidence type="ECO:0000256" key="1">
    <source>
        <dbReference type="ARBA" id="ARBA00004442"/>
    </source>
</evidence>
<evidence type="ECO:0000256" key="4">
    <source>
        <dbReference type="SAM" id="MobiDB-lite"/>
    </source>
</evidence>
<dbReference type="AlphaFoldDB" id="A0A4R5PIU5"/>
<keyword evidence="7" id="KW-1185">Reference proteome</keyword>
<dbReference type="InterPro" id="IPR018759">
    <property type="entry name" value="BBP2_2"/>
</dbReference>
<feature type="region of interest" description="Disordered" evidence="4">
    <location>
        <begin position="100"/>
        <end position="148"/>
    </location>
</feature>
<reference evidence="6 7" key="1">
    <citation type="journal article" date="2013" name="Int. J. Syst. Evol. Microbiol.">
        <title>Hoeflea suaedae sp. nov., an endophytic bacterium isolated from the root of the halophyte Suaeda maritima.</title>
        <authorList>
            <person name="Chung E.J."/>
            <person name="Park J.A."/>
            <person name="Pramanik P."/>
            <person name="Bibi F."/>
            <person name="Jeon C.O."/>
            <person name="Chung Y.R."/>
        </authorList>
    </citation>
    <scope>NUCLEOTIDE SEQUENCE [LARGE SCALE GENOMIC DNA]</scope>
    <source>
        <strain evidence="6 7">YC6898</strain>
    </source>
</reference>
<feature type="region of interest" description="Disordered" evidence="4">
    <location>
        <begin position="167"/>
        <end position="191"/>
    </location>
</feature>
<evidence type="ECO:0000256" key="5">
    <source>
        <dbReference type="SAM" id="SignalP"/>
    </source>
</evidence>
<sequence length="521" mass="54530">MSGVALAAIMLLGGFGTPANAQSASSSSLYDMSSAEIRDNTDDGTGFDGADSYFGTASTAGSSSARPTLGGNTDDTSPPLVPSYDDDTAITAAETGGEDIVAAEPSRSPSVDAALAEQDREENGFGRQNLPISSVDGRQTASVPEDGRATGIRLGTFLLRPTLTQKIAHENQRDGSTSTSRTFSETTLEGSLESDWARHKLTVTGSGTFQKNISGEGQEEPSASVDALLDLDFTETVSGQLTAGYDFSREDRTDPNAIANATAQAGVHILSATAGLTKRLGSLRGTATAEVSRKLFGDAELANGTVISGDDRNTLTTGIRGRIGYELSPALVPFVEASLARTRYDQTIDNTGTERSATTYGLRAGVELPVGEKLSGEISAGYLLRDIDDAALDDIDAFSIDGSLAWSPMRGTTLTAALSTALEESTTVGQSGSVVHLLSLELEQELRESVIARLTGTAALRKFEGTSAPDNQTRLGLAAEVDWSINRYLSLVADAGYERTTQPGADDSDTARVGLGLRVRR</sequence>
<dbReference type="Pfam" id="PF10082">
    <property type="entry name" value="BBP2_2"/>
    <property type="match status" value="1"/>
</dbReference>
<evidence type="ECO:0000256" key="3">
    <source>
        <dbReference type="ARBA" id="ARBA00023237"/>
    </source>
</evidence>
<evidence type="ECO:0000313" key="6">
    <source>
        <dbReference type="EMBL" id="TDH35081.1"/>
    </source>
</evidence>
<dbReference type="RefSeq" id="WP_133285366.1">
    <property type="nucleotide sequence ID" value="NZ_SMSI01000003.1"/>
</dbReference>
<evidence type="ECO:0008006" key="8">
    <source>
        <dbReference type="Google" id="ProtNLM"/>
    </source>
</evidence>
<feature type="compositionally biased region" description="Polar residues" evidence="4">
    <location>
        <begin position="130"/>
        <end position="142"/>
    </location>
</feature>
<dbReference type="SUPFAM" id="SSF56925">
    <property type="entry name" value="OMPA-like"/>
    <property type="match status" value="1"/>
</dbReference>
<dbReference type="InterPro" id="IPR036942">
    <property type="entry name" value="Beta-barrel_TonB_sf"/>
</dbReference>
<keyword evidence="3" id="KW-0998">Cell outer membrane</keyword>
<evidence type="ECO:0000256" key="2">
    <source>
        <dbReference type="ARBA" id="ARBA00023136"/>
    </source>
</evidence>
<comment type="caution">
    <text evidence="6">The sequence shown here is derived from an EMBL/GenBank/DDBJ whole genome shotgun (WGS) entry which is preliminary data.</text>
</comment>
<keyword evidence="5" id="KW-0732">Signal</keyword>
<dbReference type="GO" id="GO:0009279">
    <property type="term" value="C:cell outer membrane"/>
    <property type="evidence" value="ECO:0007669"/>
    <property type="project" value="UniProtKB-SubCell"/>
</dbReference>
<feature type="signal peptide" evidence="5">
    <location>
        <begin position="1"/>
        <end position="21"/>
    </location>
</feature>
<organism evidence="6 7">
    <name type="scientific">Pseudohoeflea suaedae</name>
    <dbReference type="NCBI Taxonomy" id="877384"/>
    <lineage>
        <taxon>Bacteria</taxon>
        <taxon>Pseudomonadati</taxon>
        <taxon>Pseudomonadota</taxon>
        <taxon>Alphaproteobacteria</taxon>
        <taxon>Hyphomicrobiales</taxon>
        <taxon>Rhizobiaceae</taxon>
        <taxon>Pseudohoeflea</taxon>
    </lineage>
</organism>
<gene>
    <name evidence="6" type="ORF">E2A64_15325</name>
</gene>
<evidence type="ECO:0000313" key="7">
    <source>
        <dbReference type="Proteomes" id="UP000295131"/>
    </source>
</evidence>
<dbReference type="Gene3D" id="2.40.170.20">
    <property type="entry name" value="TonB-dependent receptor, beta-barrel domain"/>
    <property type="match status" value="1"/>
</dbReference>
<dbReference type="Proteomes" id="UP000295131">
    <property type="component" value="Unassembled WGS sequence"/>
</dbReference>
<protein>
    <recommendedName>
        <fullName evidence="8">Outer membrane beta-barrel protein</fullName>
    </recommendedName>
</protein>
<name>A0A4R5PIU5_9HYPH</name>
<feature type="chain" id="PRO_5020838057" description="Outer membrane beta-barrel protein" evidence="5">
    <location>
        <begin position="22"/>
        <end position="521"/>
    </location>
</feature>
<proteinExistence type="predicted"/>
<dbReference type="InterPro" id="IPR011250">
    <property type="entry name" value="OMP/PagP_B-barrel"/>
</dbReference>
<dbReference type="EMBL" id="SMSI01000003">
    <property type="protein sequence ID" value="TDH35081.1"/>
    <property type="molecule type" value="Genomic_DNA"/>
</dbReference>
<feature type="compositionally biased region" description="Low complexity" evidence="4">
    <location>
        <begin position="176"/>
        <end position="187"/>
    </location>
</feature>
<comment type="subcellular location">
    <subcellularLocation>
        <location evidence="1">Cell outer membrane</location>
    </subcellularLocation>
</comment>
<accession>A0A4R5PIU5</accession>
<keyword evidence="2" id="KW-0472">Membrane</keyword>
<feature type="region of interest" description="Disordered" evidence="4">
    <location>
        <begin position="57"/>
        <end position="86"/>
    </location>
</feature>
<dbReference type="OrthoDB" id="7398962at2"/>